<dbReference type="InterPro" id="IPR003660">
    <property type="entry name" value="HAMP_dom"/>
</dbReference>
<dbReference type="Pfam" id="PF00672">
    <property type="entry name" value="HAMP"/>
    <property type="match status" value="1"/>
</dbReference>
<feature type="domain" description="HAMP" evidence="9">
    <location>
        <begin position="305"/>
        <end position="358"/>
    </location>
</feature>
<dbReference type="AlphaFoldDB" id="A0AAX3DXL5"/>
<dbReference type="CDD" id="cd06225">
    <property type="entry name" value="HAMP"/>
    <property type="match status" value="1"/>
</dbReference>
<dbReference type="PROSITE" id="PS50885">
    <property type="entry name" value="HAMP"/>
    <property type="match status" value="1"/>
</dbReference>
<keyword evidence="2" id="KW-1003">Cell membrane</keyword>
<keyword evidence="2" id="KW-0997">Cell inner membrane</keyword>
<evidence type="ECO:0000259" key="9">
    <source>
        <dbReference type="PROSITE" id="PS50885"/>
    </source>
</evidence>
<dbReference type="SMART" id="SM01358">
    <property type="entry name" value="HBM"/>
    <property type="match status" value="1"/>
</dbReference>
<evidence type="ECO:0000256" key="3">
    <source>
        <dbReference type="ARBA" id="ARBA00023224"/>
    </source>
</evidence>
<evidence type="ECO:0000256" key="4">
    <source>
        <dbReference type="ARBA" id="ARBA00029447"/>
    </source>
</evidence>
<evidence type="ECO:0000256" key="2">
    <source>
        <dbReference type="ARBA" id="ARBA00022519"/>
    </source>
</evidence>
<dbReference type="SMART" id="SM00304">
    <property type="entry name" value="HAMP"/>
    <property type="match status" value="1"/>
</dbReference>
<dbReference type="GO" id="GO:0005886">
    <property type="term" value="C:plasma membrane"/>
    <property type="evidence" value="ECO:0007669"/>
    <property type="project" value="UniProtKB-SubCell"/>
</dbReference>
<keyword evidence="6" id="KW-1133">Transmembrane helix</keyword>
<keyword evidence="6" id="KW-0472">Membrane</keyword>
<evidence type="ECO:0000256" key="5">
    <source>
        <dbReference type="PROSITE-ProRule" id="PRU00284"/>
    </source>
</evidence>
<feature type="domain" description="T-SNARE coiled-coil homology" evidence="8">
    <location>
        <begin position="552"/>
        <end position="614"/>
    </location>
</feature>
<dbReference type="PROSITE" id="PS50111">
    <property type="entry name" value="CHEMOTAXIS_TRANSDUC_2"/>
    <property type="match status" value="1"/>
</dbReference>
<dbReference type="InterPro" id="IPR032255">
    <property type="entry name" value="HBM"/>
</dbReference>
<feature type="domain" description="Methyl-accepting transducer" evidence="7">
    <location>
        <begin position="393"/>
        <end position="636"/>
    </location>
</feature>
<dbReference type="SUPFAM" id="SSF158472">
    <property type="entry name" value="HAMP domain-like"/>
    <property type="match status" value="1"/>
</dbReference>
<feature type="transmembrane region" description="Helical" evidence="6">
    <location>
        <begin position="287"/>
        <end position="304"/>
    </location>
</feature>
<evidence type="ECO:0000313" key="10">
    <source>
        <dbReference type="EMBL" id="UYO39612.1"/>
    </source>
</evidence>
<dbReference type="PROSITE" id="PS50192">
    <property type="entry name" value="T_SNARE"/>
    <property type="match status" value="1"/>
</dbReference>
<evidence type="ECO:0000256" key="1">
    <source>
        <dbReference type="ARBA" id="ARBA00004429"/>
    </source>
</evidence>
<comment type="subcellular location">
    <subcellularLocation>
        <location evidence="1">Cell inner membrane</location>
        <topology evidence="1">Multi-pass membrane protein</topology>
    </subcellularLocation>
</comment>
<dbReference type="Proteomes" id="UP001163166">
    <property type="component" value="Chromosome"/>
</dbReference>
<evidence type="ECO:0000259" key="8">
    <source>
        <dbReference type="PROSITE" id="PS50192"/>
    </source>
</evidence>
<evidence type="ECO:0000259" key="7">
    <source>
        <dbReference type="PROSITE" id="PS50111"/>
    </source>
</evidence>
<sequence length="656" mass="70366">MSLRLGLTSKINSIALVGIIGVLAFGALYMIGTSSQDAARLIDDRARTLGDSNAKLQIALLEQRRAEKNFMLRKEEQYLGLFQQSGRVAAETLTDMIRQTEAAGQTELTRSLKSVQDGFENYQRQFGRFGEATVKLGLKEDLGLEGSLRASVHDVEKTISSFDSPALMVQMLMMRRHEKDFMLRRHPKYGDGMKKQSAEFAKLLAASDLPPTAKAEITQKLAAYQRDFSAWMENALALDRAEKDMVTTYRALQPALDELSGTVRQQAELAKTMAATARRATEQRMQIAIIAIILTVMVLGIWIARSITKPLSGLNAGIRRLGDGELDLVLPGLQRSDEIGDMARAVESCKLKAEERAAAEAAAKAEQDRLAAQQRKGEMIALAAKFEDAVGEIVETVSSASTELEASATTLTSTADHAQQFTTLVAAASEEASTNVQSVASASEEMSSSVNEISRQVQESARIASEAVTQAQATNERVSHLSEAASRIGDVVELINTIAAQTNLLALNATIEAARAGEAGRGFAVVAAEVKQLAEQTAKATDQISQQVGGIQSATDQSVSAIRQIGETIARMSEIAATIASAVEEQGAATQEISRNVHHAAEGAHQVSVNIVEVQRGASATGSASAQVLSAAQSLAHDSTRLKDEVVRFLRTVRAA</sequence>
<name>A0AAX3DXL5_RHOPL</name>
<dbReference type="SMART" id="SM00283">
    <property type="entry name" value="MA"/>
    <property type="match status" value="1"/>
</dbReference>
<dbReference type="SUPFAM" id="SSF58104">
    <property type="entry name" value="Methyl-accepting chemotaxis protein (MCP) signaling domain"/>
    <property type="match status" value="1"/>
</dbReference>
<feature type="transmembrane region" description="Helical" evidence="6">
    <location>
        <begin position="12"/>
        <end position="31"/>
    </location>
</feature>
<accession>A0AAX3DXL5</accession>
<protein>
    <submittedName>
        <fullName evidence="10">Methyl-accepting chemotaxis protein</fullName>
    </submittedName>
</protein>
<keyword evidence="3 5" id="KW-0807">Transducer</keyword>
<dbReference type="InterPro" id="IPR000727">
    <property type="entry name" value="T_SNARE_dom"/>
</dbReference>
<comment type="similarity">
    <text evidence="4">Belongs to the methyl-accepting chemotaxis (MCP) protein family.</text>
</comment>
<dbReference type="InterPro" id="IPR004089">
    <property type="entry name" value="MCPsignal_dom"/>
</dbReference>
<proteinExistence type="inferred from homology"/>
<keyword evidence="6" id="KW-0812">Transmembrane</keyword>
<dbReference type="EMBL" id="CP076676">
    <property type="protein sequence ID" value="UYO39612.1"/>
    <property type="molecule type" value="Genomic_DNA"/>
</dbReference>
<dbReference type="PANTHER" id="PTHR32089">
    <property type="entry name" value="METHYL-ACCEPTING CHEMOTAXIS PROTEIN MCPB"/>
    <property type="match status" value="1"/>
</dbReference>
<evidence type="ECO:0000256" key="6">
    <source>
        <dbReference type="SAM" id="Phobius"/>
    </source>
</evidence>
<dbReference type="RefSeq" id="WP_264074898.1">
    <property type="nucleotide sequence ID" value="NZ_CP076676.1"/>
</dbReference>
<dbReference type="PANTHER" id="PTHR32089:SF112">
    <property type="entry name" value="LYSOZYME-LIKE PROTEIN-RELATED"/>
    <property type="match status" value="1"/>
</dbReference>
<dbReference type="Gene3D" id="6.10.340.10">
    <property type="match status" value="1"/>
</dbReference>
<reference evidence="10" key="1">
    <citation type="journal article" date="2022" name="Biol. Control">
        <title>In silico genomic analysis of Rhodopseudomonas palustris strains revealed potential biocontrol agents and crop yield enhancers.</title>
        <authorList>
            <person name="Surachat K."/>
            <person name="Kantachote D."/>
            <person name="Deachamag P."/>
            <person name="Wonglapsuwan M."/>
        </authorList>
    </citation>
    <scope>NUCLEOTIDE SEQUENCE</scope>
    <source>
        <strain evidence="10">TLS06</strain>
    </source>
</reference>
<organism evidence="10 11">
    <name type="scientific">Rhodopseudomonas palustris</name>
    <dbReference type="NCBI Taxonomy" id="1076"/>
    <lineage>
        <taxon>Bacteria</taxon>
        <taxon>Pseudomonadati</taxon>
        <taxon>Pseudomonadota</taxon>
        <taxon>Alphaproteobacteria</taxon>
        <taxon>Hyphomicrobiales</taxon>
        <taxon>Nitrobacteraceae</taxon>
        <taxon>Rhodopseudomonas</taxon>
    </lineage>
</organism>
<evidence type="ECO:0000313" key="11">
    <source>
        <dbReference type="Proteomes" id="UP001163166"/>
    </source>
</evidence>
<gene>
    <name evidence="10" type="ORF">KQX62_23435</name>
</gene>
<dbReference type="GO" id="GO:0007165">
    <property type="term" value="P:signal transduction"/>
    <property type="evidence" value="ECO:0007669"/>
    <property type="project" value="UniProtKB-KW"/>
</dbReference>
<dbReference type="Pfam" id="PF00015">
    <property type="entry name" value="MCPsignal"/>
    <property type="match status" value="1"/>
</dbReference>
<dbReference type="Gene3D" id="1.10.287.950">
    <property type="entry name" value="Methyl-accepting chemotaxis protein"/>
    <property type="match status" value="1"/>
</dbReference>